<keyword evidence="3" id="KW-1185">Reference proteome</keyword>
<reference evidence="2 3" key="1">
    <citation type="submission" date="2024-02" db="EMBL/GenBank/DDBJ databases">
        <title>Discinaceae phylogenomics.</title>
        <authorList>
            <person name="Dirks A.C."/>
            <person name="James T.Y."/>
        </authorList>
    </citation>
    <scope>NUCLEOTIDE SEQUENCE [LARGE SCALE GENOMIC DNA]</scope>
    <source>
        <strain evidence="2 3">ACD0624</strain>
    </source>
</reference>
<evidence type="ECO:0000313" key="2">
    <source>
        <dbReference type="EMBL" id="KAL0640669.1"/>
    </source>
</evidence>
<feature type="compositionally biased region" description="Low complexity" evidence="1">
    <location>
        <begin position="90"/>
        <end position="106"/>
    </location>
</feature>
<protein>
    <submittedName>
        <fullName evidence="2">Uncharacterized protein</fullName>
    </submittedName>
</protein>
<gene>
    <name evidence="2" type="ORF">Q9L58_000340</name>
</gene>
<comment type="caution">
    <text evidence="2">The sequence shown here is derived from an EMBL/GenBank/DDBJ whole genome shotgun (WGS) entry which is preliminary data.</text>
</comment>
<organism evidence="2 3">
    <name type="scientific">Discina gigas</name>
    <dbReference type="NCBI Taxonomy" id="1032678"/>
    <lineage>
        <taxon>Eukaryota</taxon>
        <taxon>Fungi</taxon>
        <taxon>Dikarya</taxon>
        <taxon>Ascomycota</taxon>
        <taxon>Pezizomycotina</taxon>
        <taxon>Pezizomycetes</taxon>
        <taxon>Pezizales</taxon>
        <taxon>Discinaceae</taxon>
        <taxon>Discina</taxon>
    </lineage>
</organism>
<dbReference type="EMBL" id="JBBBZM010000002">
    <property type="protein sequence ID" value="KAL0640669.1"/>
    <property type="molecule type" value="Genomic_DNA"/>
</dbReference>
<evidence type="ECO:0000313" key="3">
    <source>
        <dbReference type="Proteomes" id="UP001447188"/>
    </source>
</evidence>
<feature type="region of interest" description="Disordered" evidence="1">
    <location>
        <begin position="78"/>
        <end position="106"/>
    </location>
</feature>
<evidence type="ECO:0000256" key="1">
    <source>
        <dbReference type="SAM" id="MobiDB-lite"/>
    </source>
</evidence>
<name>A0ABR3GXJ4_9PEZI</name>
<dbReference type="Proteomes" id="UP001447188">
    <property type="component" value="Unassembled WGS sequence"/>
</dbReference>
<accession>A0ABR3GXJ4</accession>
<proteinExistence type="predicted"/>
<sequence length="106" mass="11574">MSDPARPIILLPSPPASPIPYHIIIPQQQQQRRKRAAYSSSRVIPSLRRHETMLFGDALNPVACQSQDNYASAFQGMLDESSDEERRRGSQSSCSSAGTSQASVAS</sequence>